<dbReference type="AlphaFoldDB" id="A0A7D4BI62"/>
<sequence>MSTSRPAAPPKAEKREFSYSHHGITITDPYAWLRDPGYPEVTDEDVLAHLEAENAWFETRMEPHKPLVDALFKEMRARIKEDDSTVPQRRGDWLYWSEFEEGAEYRKYYRKPVGGGDAQLILDENALAEGHEYFRLGTFSISDNAELLAYSVDTNGSERFTARFKVIATGEHFSDEIPGTLSDLVWVKGDTAVVYGLADENWRVHDATLHVLGTPLDNDVELYRETEDEGFRVGAGLSAQEDWLVISTGDNETSEVRLVPVADPTAEPLLVKPRQKGVEYDVDLRDGVVWIHTNDDHVNFRLATAPLTNPGEWTTLIEGSDEFYLDGFELYRDFYVTEGRLGGLDQIQLRSYDDPSLVKPIAFAEPSYTTGLTNNPEYHQDKLRLSYQSMVTPDSVYDYHVASGELELLKQQEIPSGYDPSLYVTERLEIEVRDGTKVPVSVVMRKDREPGGPLHLYAYGAYGIAIPPGFSTTRLSLVDRGFAYAIAHIRGGDDLGRKWYLAGKLEERTNTFNDFVDVAKGLVTKGYTAKGRISISGGSAGGELMGVVANTDPDLWGAIVAHVPFVDVLATMLDGDLPLTPGEWPEWGNPITSKRAFAQILAYSPYDQVAAQDYPPILVTAGLNDPRVTYWEPAKWVAKLREFKTDGNELLLKTNMGAGHGGKSGRFESIREVAEEVAFILWQFGMADRLQATAR</sequence>
<feature type="domain" description="Peptidase S9 prolyl oligopeptidase catalytic" evidence="5">
    <location>
        <begin position="470"/>
        <end position="686"/>
    </location>
</feature>
<evidence type="ECO:0000256" key="1">
    <source>
        <dbReference type="ARBA" id="ARBA00005228"/>
    </source>
</evidence>
<dbReference type="InterPro" id="IPR002470">
    <property type="entry name" value="Peptidase_S9A"/>
</dbReference>
<evidence type="ECO:0000256" key="2">
    <source>
        <dbReference type="ARBA" id="ARBA00022670"/>
    </source>
</evidence>
<keyword evidence="2" id="KW-0645">Protease</keyword>
<dbReference type="InterPro" id="IPR051543">
    <property type="entry name" value="Serine_Peptidase_S9A"/>
</dbReference>
<organism evidence="7 8">
    <name type="scientific">Erythrobacter mangrovi</name>
    <dbReference type="NCBI Taxonomy" id="2739433"/>
    <lineage>
        <taxon>Bacteria</taxon>
        <taxon>Pseudomonadati</taxon>
        <taxon>Pseudomonadota</taxon>
        <taxon>Alphaproteobacteria</taxon>
        <taxon>Sphingomonadales</taxon>
        <taxon>Erythrobacteraceae</taxon>
        <taxon>Erythrobacter/Porphyrobacter group</taxon>
        <taxon>Erythrobacter</taxon>
    </lineage>
</organism>
<dbReference type="Gene3D" id="2.130.10.120">
    <property type="entry name" value="Prolyl oligopeptidase, N-terminal domain"/>
    <property type="match status" value="1"/>
</dbReference>
<dbReference type="RefSeq" id="WP_173216138.1">
    <property type="nucleotide sequence ID" value="NZ_CP053921.1"/>
</dbReference>
<name>A0A7D4BI62_9SPHN</name>
<dbReference type="KEGG" id="emv:HQR01_04705"/>
<evidence type="ECO:0000256" key="4">
    <source>
        <dbReference type="ARBA" id="ARBA00022825"/>
    </source>
</evidence>
<dbReference type="PANTHER" id="PTHR11757">
    <property type="entry name" value="PROTEASE FAMILY S9A OLIGOPEPTIDASE"/>
    <property type="match status" value="1"/>
</dbReference>
<dbReference type="SUPFAM" id="SSF50993">
    <property type="entry name" value="Peptidase/esterase 'gauge' domain"/>
    <property type="match status" value="1"/>
</dbReference>
<dbReference type="EMBL" id="CP053921">
    <property type="protein sequence ID" value="QKG72662.1"/>
    <property type="molecule type" value="Genomic_DNA"/>
</dbReference>
<gene>
    <name evidence="7" type="ORF">HQR01_04705</name>
</gene>
<evidence type="ECO:0000256" key="3">
    <source>
        <dbReference type="ARBA" id="ARBA00022801"/>
    </source>
</evidence>
<reference evidence="7 8" key="1">
    <citation type="submission" date="2020-05" db="EMBL/GenBank/DDBJ databases">
        <title>Erythrobacter mangrovi sp. nov., isolated from rhizosphere soil of mangrove plant (Kandelia candel).</title>
        <authorList>
            <person name="Ye Y.H."/>
        </authorList>
    </citation>
    <scope>NUCLEOTIDE SEQUENCE [LARGE SCALE GENOMIC DNA]</scope>
    <source>
        <strain evidence="7 8">EB310</strain>
    </source>
</reference>
<dbReference type="PRINTS" id="PR00862">
    <property type="entry name" value="PROLIGOPTASE"/>
</dbReference>
<keyword evidence="4" id="KW-0720">Serine protease</keyword>
<dbReference type="GO" id="GO:0006508">
    <property type="term" value="P:proteolysis"/>
    <property type="evidence" value="ECO:0007669"/>
    <property type="project" value="UniProtKB-KW"/>
</dbReference>
<dbReference type="PANTHER" id="PTHR11757:SF19">
    <property type="entry name" value="PROLYL ENDOPEPTIDASE-LIKE"/>
    <property type="match status" value="1"/>
</dbReference>
<evidence type="ECO:0000259" key="6">
    <source>
        <dbReference type="Pfam" id="PF02897"/>
    </source>
</evidence>
<dbReference type="Gene3D" id="3.40.50.1820">
    <property type="entry name" value="alpha/beta hydrolase"/>
    <property type="match status" value="1"/>
</dbReference>
<dbReference type="InterPro" id="IPR023302">
    <property type="entry name" value="Pept_S9A_N"/>
</dbReference>
<evidence type="ECO:0000259" key="5">
    <source>
        <dbReference type="Pfam" id="PF00326"/>
    </source>
</evidence>
<feature type="domain" description="Peptidase S9A N-terminal" evidence="6">
    <location>
        <begin position="9"/>
        <end position="412"/>
    </location>
</feature>
<evidence type="ECO:0000313" key="8">
    <source>
        <dbReference type="Proteomes" id="UP000504693"/>
    </source>
</evidence>
<dbReference type="Proteomes" id="UP000504693">
    <property type="component" value="Chromosome"/>
</dbReference>
<evidence type="ECO:0000313" key="7">
    <source>
        <dbReference type="EMBL" id="QKG72662.1"/>
    </source>
</evidence>
<dbReference type="Pfam" id="PF02897">
    <property type="entry name" value="Peptidase_S9_N"/>
    <property type="match status" value="1"/>
</dbReference>
<dbReference type="Pfam" id="PF00326">
    <property type="entry name" value="Peptidase_S9"/>
    <property type="match status" value="1"/>
</dbReference>
<dbReference type="GO" id="GO:0004252">
    <property type="term" value="F:serine-type endopeptidase activity"/>
    <property type="evidence" value="ECO:0007669"/>
    <property type="project" value="InterPro"/>
</dbReference>
<dbReference type="SUPFAM" id="SSF53474">
    <property type="entry name" value="alpha/beta-Hydrolases"/>
    <property type="match status" value="1"/>
</dbReference>
<keyword evidence="8" id="KW-1185">Reference proteome</keyword>
<comment type="similarity">
    <text evidence="1">Belongs to the peptidase S9A family.</text>
</comment>
<dbReference type="InterPro" id="IPR029058">
    <property type="entry name" value="AB_hydrolase_fold"/>
</dbReference>
<dbReference type="InterPro" id="IPR001375">
    <property type="entry name" value="Peptidase_S9_cat"/>
</dbReference>
<keyword evidence="3" id="KW-0378">Hydrolase</keyword>
<proteinExistence type="inferred from homology"/>
<accession>A0A7D4BI62</accession>
<protein>
    <submittedName>
        <fullName evidence="7">S9 family peptidase</fullName>
    </submittedName>
</protein>